<reference evidence="1 2" key="1">
    <citation type="submission" date="2021-06" db="EMBL/GenBank/DDBJ databases">
        <authorList>
            <person name="Palmer J.M."/>
        </authorList>
    </citation>
    <scope>NUCLEOTIDE SEQUENCE [LARGE SCALE GENOMIC DNA]</scope>
    <source>
        <strain evidence="1 2">AS_MEX2019</strain>
        <tissue evidence="1">Muscle</tissue>
    </source>
</reference>
<proteinExistence type="predicted"/>
<keyword evidence="2" id="KW-1185">Reference proteome</keyword>
<sequence>MYSPYCLTQYYPTHLLNNALVASSWTDPLCWKVSRPRFQSSPRLNFPLSLAAPLSWKLRCFCAYLMWLYVSMRECFTFGRLTSPLTVFSLY</sequence>
<gene>
    <name evidence="1" type="ORF">AMECASPLE_016583</name>
</gene>
<dbReference type="EMBL" id="JAHRIP010001212">
    <property type="protein sequence ID" value="MEQ2280136.1"/>
    <property type="molecule type" value="Genomic_DNA"/>
</dbReference>
<accession>A0ABV0XFA1</accession>
<evidence type="ECO:0000313" key="1">
    <source>
        <dbReference type="EMBL" id="MEQ2280136.1"/>
    </source>
</evidence>
<name>A0ABV0XFA1_9TELE</name>
<comment type="caution">
    <text evidence="1">The sequence shown here is derived from an EMBL/GenBank/DDBJ whole genome shotgun (WGS) entry which is preliminary data.</text>
</comment>
<organism evidence="1 2">
    <name type="scientific">Ameca splendens</name>
    <dbReference type="NCBI Taxonomy" id="208324"/>
    <lineage>
        <taxon>Eukaryota</taxon>
        <taxon>Metazoa</taxon>
        <taxon>Chordata</taxon>
        <taxon>Craniata</taxon>
        <taxon>Vertebrata</taxon>
        <taxon>Euteleostomi</taxon>
        <taxon>Actinopterygii</taxon>
        <taxon>Neopterygii</taxon>
        <taxon>Teleostei</taxon>
        <taxon>Neoteleostei</taxon>
        <taxon>Acanthomorphata</taxon>
        <taxon>Ovalentaria</taxon>
        <taxon>Atherinomorphae</taxon>
        <taxon>Cyprinodontiformes</taxon>
        <taxon>Goodeidae</taxon>
        <taxon>Ameca</taxon>
    </lineage>
</organism>
<protein>
    <submittedName>
        <fullName evidence="1">Uncharacterized protein</fullName>
    </submittedName>
</protein>
<dbReference type="Proteomes" id="UP001469553">
    <property type="component" value="Unassembled WGS sequence"/>
</dbReference>
<evidence type="ECO:0000313" key="2">
    <source>
        <dbReference type="Proteomes" id="UP001469553"/>
    </source>
</evidence>